<evidence type="ECO:0000259" key="2">
    <source>
        <dbReference type="Pfam" id="PF03358"/>
    </source>
</evidence>
<dbReference type="RefSeq" id="WP_013033855.1">
    <property type="nucleotide sequence ID" value="NC_013960.1"/>
</dbReference>
<accession>D5BYL6</accession>
<proteinExistence type="predicted"/>
<dbReference type="InterPro" id="IPR029039">
    <property type="entry name" value="Flavoprotein-like_sf"/>
</dbReference>
<protein>
    <submittedName>
        <fullName evidence="3">BRAMP protein</fullName>
    </submittedName>
</protein>
<keyword evidence="1" id="KW-0288">FMN</keyword>
<name>D5BYL6_NITHN</name>
<dbReference type="HOGENOM" id="CLU_2396649_0_0_6"/>
<dbReference type="AlphaFoldDB" id="D5BYL6"/>
<keyword evidence="1" id="KW-0285">Flavoprotein</keyword>
<keyword evidence="4" id="KW-1185">Reference proteome</keyword>
<dbReference type="Proteomes" id="UP000001844">
    <property type="component" value="Chromosome"/>
</dbReference>
<dbReference type="eggNOG" id="COG0655">
    <property type="taxonomic scope" value="Bacteria"/>
</dbReference>
<dbReference type="KEGG" id="nhl:Nhal_2942"/>
<feature type="domain" description="NADPH-dependent FMN reductase-like" evidence="2">
    <location>
        <begin position="6"/>
        <end position="80"/>
    </location>
</feature>
<gene>
    <name evidence="3" type="ordered locus">Nhal_2942</name>
</gene>
<dbReference type="GO" id="GO:0016491">
    <property type="term" value="F:oxidoreductase activity"/>
    <property type="evidence" value="ECO:0007669"/>
    <property type="project" value="InterPro"/>
</dbReference>
<reference evidence="3" key="1">
    <citation type="submission" date="2009-10" db="EMBL/GenBank/DDBJ databases">
        <title>Complete genome sequence of Nitrosococcus halophilus Nc4, a salt-adapted, aerobic obligate ammonia-oxidizing sulfur purple bacterium.</title>
        <authorList>
            <consortium name="US DOE Joint Genome Institute"/>
            <person name="Campbell M.A."/>
            <person name="Malfatti S.A."/>
            <person name="Chain P.S.G."/>
            <person name="Heidelberg J.F."/>
            <person name="Ward N.L."/>
            <person name="Ward B.B."/>
            <person name="Klotz M.G."/>
        </authorList>
    </citation>
    <scope>NUCLEOTIDE SEQUENCE</scope>
    <source>
        <strain evidence="3">Nc 4</strain>
    </source>
</reference>
<sequence>MFYHALVLNCTLKKSPEISHTEALIRKVTELMEPLGVEAEILRPVDYSICFGVSSDEGEGDQWPQILNKVKAADILIIGTNLRQLTEHVRDNG</sequence>
<evidence type="ECO:0000313" key="4">
    <source>
        <dbReference type="Proteomes" id="UP000001844"/>
    </source>
</evidence>
<dbReference type="InterPro" id="IPR005025">
    <property type="entry name" value="FMN_Rdtase-like_dom"/>
</dbReference>
<dbReference type="EMBL" id="CP001798">
    <property type="protein sequence ID" value="ADE16004.1"/>
    <property type="molecule type" value="Genomic_DNA"/>
</dbReference>
<dbReference type="SUPFAM" id="SSF52218">
    <property type="entry name" value="Flavoproteins"/>
    <property type="match status" value="1"/>
</dbReference>
<evidence type="ECO:0000256" key="1">
    <source>
        <dbReference type="ARBA" id="ARBA00022643"/>
    </source>
</evidence>
<dbReference type="Gene3D" id="3.40.50.360">
    <property type="match status" value="1"/>
</dbReference>
<dbReference type="STRING" id="472759.Nhal_2942"/>
<dbReference type="Pfam" id="PF03358">
    <property type="entry name" value="FMN_red"/>
    <property type="match status" value="1"/>
</dbReference>
<evidence type="ECO:0000313" key="3">
    <source>
        <dbReference type="EMBL" id="ADE16004.1"/>
    </source>
</evidence>
<organism evidence="3 4">
    <name type="scientific">Nitrosococcus halophilus (strain Nc4)</name>
    <dbReference type="NCBI Taxonomy" id="472759"/>
    <lineage>
        <taxon>Bacteria</taxon>
        <taxon>Pseudomonadati</taxon>
        <taxon>Pseudomonadota</taxon>
        <taxon>Gammaproteobacteria</taxon>
        <taxon>Chromatiales</taxon>
        <taxon>Chromatiaceae</taxon>
        <taxon>Nitrosococcus</taxon>
    </lineage>
</organism>